<dbReference type="PANTHER" id="PTHR23028:SF53">
    <property type="entry name" value="ACYL_TRANSF_3 DOMAIN-CONTAINING PROTEIN"/>
    <property type="match status" value="1"/>
</dbReference>
<organism evidence="3 4">
    <name type="scientific">Paraburkholderia eburnea</name>
    <dbReference type="NCBI Taxonomy" id="1189126"/>
    <lineage>
        <taxon>Bacteria</taxon>
        <taxon>Pseudomonadati</taxon>
        <taxon>Pseudomonadota</taxon>
        <taxon>Betaproteobacteria</taxon>
        <taxon>Burkholderiales</taxon>
        <taxon>Burkholderiaceae</taxon>
        <taxon>Paraburkholderia</taxon>
    </lineage>
</organism>
<dbReference type="GO" id="GO:0000271">
    <property type="term" value="P:polysaccharide biosynthetic process"/>
    <property type="evidence" value="ECO:0007669"/>
    <property type="project" value="TreeGrafter"/>
</dbReference>
<dbReference type="Pfam" id="PF01757">
    <property type="entry name" value="Acyl_transf_3"/>
    <property type="match status" value="1"/>
</dbReference>
<sequence length="436" mass="47075">MSHNAETLAYNGALAPVASFEPFSLRGRPLAFASTFATMKPGLSTFLDLSRWFAALLVVVNHARALVLADFPASASASSGGMPMRALYCFTGLGHEAVVIFFVISGFLVGGSTLQRWQQRGPDLRTYASARASRIYTTLVPALIVGIALDSAGLRWFNASGIYTTMPEPPIATITYVIASAMNLPAFLGNLFMMQGVLTQTLGSNGPLWSLACEWWYYCVFALGAYALTSAKGHRLGWATAACALAVLLPFSVMLWGVVWLIGVLTFRWVRSGAWRPHPLVGFALFALALAASRLTHGMSAIESHLFAAFARDFVLGLAYATALASASRLAHGLPFAAWHRQLAEFSYTTYLFHFPALLLICAAAAQSFGLHFAQRPDARGVALLLAAIALVYAYCYAASLLTERYTPRVRQALDALLRTRPALQVETSRSPASEA</sequence>
<dbReference type="InterPro" id="IPR002656">
    <property type="entry name" value="Acyl_transf_3_dom"/>
</dbReference>
<dbReference type="GO" id="GO:0016020">
    <property type="term" value="C:membrane"/>
    <property type="evidence" value="ECO:0007669"/>
    <property type="project" value="TreeGrafter"/>
</dbReference>
<evidence type="ECO:0000313" key="4">
    <source>
        <dbReference type="Proteomes" id="UP000237381"/>
    </source>
</evidence>
<feature type="transmembrane region" description="Helical" evidence="1">
    <location>
        <begin position="279"/>
        <end position="297"/>
    </location>
</feature>
<keyword evidence="1" id="KW-0472">Membrane</keyword>
<gene>
    <name evidence="3" type="ORF">B0G62_10748</name>
</gene>
<dbReference type="AlphaFoldDB" id="A0A2S4M8G1"/>
<feature type="transmembrane region" description="Helical" evidence="1">
    <location>
        <begin position="382"/>
        <end position="402"/>
    </location>
</feature>
<evidence type="ECO:0000256" key="1">
    <source>
        <dbReference type="SAM" id="Phobius"/>
    </source>
</evidence>
<feature type="domain" description="Acyltransferase 3" evidence="2">
    <location>
        <begin position="46"/>
        <end position="362"/>
    </location>
</feature>
<reference evidence="3 4" key="1">
    <citation type="submission" date="2018-01" db="EMBL/GenBank/DDBJ databases">
        <title>Genomic Encyclopedia of Type Strains, Phase III (KMG-III): the genomes of soil and plant-associated and newly described type strains.</title>
        <authorList>
            <person name="Whitman W."/>
        </authorList>
    </citation>
    <scope>NUCLEOTIDE SEQUENCE [LARGE SCALE GENOMIC DNA]</scope>
    <source>
        <strain evidence="3 4">JCM 18070</strain>
    </source>
</reference>
<feature type="transmembrane region" description="Helical" evidence="1">
    <location>
        <begin position="135"/>
        <end position="154"/>
    </location>
</feature>
<dbReference type="PANTHER" id="PTHR23028">
    <property type="entry name" value="ACETYLTRANSFERASE"/>
    <property type="match status" value="1"/>
</dbReference>
<dbReference type="OrthoDB" id="9796461at2"/>
<feature type="transmembrane region" description="Helical" evidence="1">
    <location>
        <begin position="93"/>
        <end position="114"/>
    </location>
</feature>
<keyword evidence="4" id="KW-1185">Reference proteome</keyword>
<dbReference type="Proteomes" id="UP000237381">
    <property type="component" value="Unassembled WGS sequence"/>
</dbReference>
<feature type="transmembrane region" description="Helical" evidence="1">
    <location>
        <begin position="215"/>
        <end position="231"/>
    </location>
</feature>
<evidence type="ECO:0000259" key="2">
    <source>
        <dbReference type="Pfam" id="PF01757"/>
    </source>
</evidence>
<keyword evidence="1" id="KW-0812">Transmembrane</keyword>
<dbReference type="GO" id="GO:0016747">
    <property type="term" value="F:acyltransferase activity, transferring groups other than amino-acyl groups"/>
    <property type="evidence" value="ECO:0007669"/>
    <property type="project" value="InterPro"/>
</dbReference>
<evidence type="ECO:0000313" key="3">
    <source>
        <dbReference type="EMBL" id="POR51022.1"/>
    </source>
</evidence>
<feature type="transmembrane region" description="Helical" evidence="1">
    <location>
        <begin position="317"/>
        <end position="339"/>
    </location>
</feature>
<name>A0A2S4M8G1_9BURK</name>
<dbReference type="InterPro" id="IPR050879">
    <property type="entry name" value="Acyltransferase_3"/>
</dbReference>
<feature type="transmembrane region" description="Helical" evidence="1">
    <location>
        <begin position="174"/>
        <end position="194"/>
    </location>
</feature>
<comment type="caution">
    <text evidence="3">The sequence shown here is derived from an EMBL/GenBank/DDBJ whole genome shotgun (WGS) entry which is preliminary data.</text>
</comment>
<feature type="transmembrane region" description="Helical" evidence="1">
    <location>
        <begin position="351"/>
        <end position="370"/>
    </location>
</feature>
<proteinExistence type="predicted"/>
<feature type="transmembrane region" description="Helical" evidence="1">
    <location>
        <begin position="237"/>
        <end position="267"/>
    </location>
</feature>
<protein>
    <submittedName>
        <fullName evidence="3">Peptidoglycan/LPS O-acetylase OafA/YrhL</fullName>
    </submittedName>
</protein>
<accession>A0A2S4M8G1</accession>
<keyword evidence="1" id="KW-1133">Transmembrane helix</keyword>
<dbReference type="EMBL" id="PQGA01000007">
    <property type="protein sequence ID" value="POR51022.1"/>
    <property type="molecule type" value="Genomic_DNA"/>
</dbReference>